<protein>
    <recommendedName>
        <fullName evidence="3">Peptide-methionine (R)-S-oxide reductase</fullName>
    </recommendedName>
</protein>
<comment type="caution">
    <text evidence="1">The sequence shown here is derived from an EMBL/GenBank/DDBJ whole genome shotgun (WGS) entry which is preliminary data.</text>
</comment>
<evidence type="ECO:0000313" key="1">
    <source>
        <dbReference type="EMBL" id="KOO27089.1"/>
    </source>
</evidence>
<dbReference type="OrthoDB" id="44061at2759"/>
<dbReference type="SUPFAM" id="SSF51316">
    <property type="entry name" value="Mss4-like"/>
    <property type="match status" value="1"/>
</dbReference>
<name>A0A0M0JKJ2_9EUKA</name>
<evidence type="ECO:0008006" key="3">
    <source>
        <dbReference type="Google" id="ProtNLM"/>
    </source>
</evidence>
<keyword evidence="2" id="KW-1185">Reference proteome</keyword>
<gene>
    <name evidence="1" type="ORF">Ctob_006147</name>
</gene>
<dbReference type="Gene3D" id="2.170.150.20">
    <property type="entry name" value="Peptide methionine sulfoxide reductase"/>
    <property type="match status" value="1"/>
</dbReference>
<dbReference type="InterPro" id="IPR011057">
    <property type="entry name" value="Mss4-like_sf"/>
</dbReference>
<proteinExistence type="predicted"/>
<organism evidence="1 2">
    <name type="scientific">Chrysochromulina tobinii</name>
    <dbReference type="NCBI Taxonomy" id="1460289"/>
    <lineage>
        <taxon>Eukaryota</taxon>
        <taxon>Haptista</taxon>
        <taxon>Haptophyta</taxon>
        <taxon>Prymnesiophyceae</taxon>
        <taxon>Prymnesiales</taxon>
        <taxon>Chrysochromulinaceae</taxon>
        <taxon>Chrysochromulina</taxon>
    </lineage>
</organism>
<reference evidence="2" key="1">
    <citation type="journal article" date="2015" name="PLoS Genet.">
        <title>Genome Sequence and Transcriptome Analyses of Chrysochromulina tobin: Metabolic Tools for Enhanced Algal Fitness in the Prominent Order Prymnesiales (Haptophyceae).</title>
        <authorList>
            <person name="Hovde B.T."/>
            <person name="Deodato C.R."/>
            <person name="Hunsperger H.M."/>
            <person name="Ryken S.A."/>
            <person name="Yost W."/>
            <person name="Jha R.K."/>
            <person name="Patterson J."/>
            <person name="Monnat R.J. Jr."/>
            <person name="Barlow S.B."/>
            <person name="Starkenburg S.R."/>
            <person name="Cattolico R.A."/>
        </authorList>
    </citation>
    <scope>NUCLEOTIDE SEQUENCE</scope>
    <source>
        <strain evidence="2">CCMP291</strain>
    </source>
</reference>
<dbReference type="Proteomes" id="UP000037460">
    <property type="component" value="Unassembled WGS sequence"/>
</dbReference>
<evidence type="ECO:0000313" key="2">
    <source>
        <dbReference type="Proteomes" id="UP000037460"/>
    </source>
</evidence>
<dbReference type="AlphaFoldDB" id="A0A0M0JKJ2"/>
<sequence>MLALLSVSIPMRLTRPLPRRVILAGTTRALAASSMLLGGSSFVRADGEVLPKTGGYMKFCDEETMKPKTHGTSLAPVQPNLRWNVDGSTADRICNFNRHYAEYAGYWETTSFLKELSHEGEPIVYYDSVTGKPLFVAPIGRSMAEFISESRTHGWPSFRDQEVVWENMRVLKATGEAVSADGTHLGHNLPDAKGNRYCINLVSVAGRPLPPGTWEKIAAAADKSTKDEV</sequence>
<accession>A0A0M0JKJ2</accession>
<dbReference type="EMBL" id="JWZX01002766">
    <property type="protein sequence ID" value="KOO27089.1"/>
    <property type="molecule type" value="Genomic_DNA"/>
</dbReference>